<keyword evidence="5" id="KW-0067">ATP-binding</keyword>
<keyword evidence="4 10" id="KW-0347">Helicase</keyword>
<dbReference type="SMART" id="SM00490">
    <property type="entry name" value="HELICc"/>
    <property type="match status" value="1"/>
</dbReference>
<evidence type="ECO:0000313" key="11">
    <source>
        <dbReference type="Proteomes" id="UP000069632"/>
    </source>
</evidence>
<dbReference type="GO" id="GO:0003678">
    <property type="term" value="F:DNA helicase activity"/>
    <property type="evidence" value="ECO:0007669"/>
    <property type="project" value="UniProtKB-EC"/>
</dbReference>
<reference evidence="10 11" key="1">
    <citation type="submission" date="2016-02" db="EMBL/GenBank/DDBJ databases">
        <authorList>
            <consortium name="Pathogen Informatics"/>
        </authorList>
    </citation>
    <scope>NUCLEOTIDE SEQUENCE [LARGE SCALE GENOMIC DNA]</scope>
    <source>
        <strain evidence="10 11">RC20</strain>
    </source>
</reference>
<dbReference type="InterPro" id="IPR014001">
    <property type="entry name" value="Helicase_ATP-bd"/>
</dbReference>
<dbReference type="PANTHER" id="PTHR47964">
    <property type="entry name" value="ATP-DEPENDENT DNA HELICASE HOMOLOG RECG, CHLOROPLASTIC"/>
    <property type="match status" value="1"/>
</dbReference>
<evidence type="ECO:0000256" key="7">
    <source>
        <dbReference type="ARBA" id="ARBA00023204"/>
    </source>
</evidence>
<keyword evidence="1" id="KW-0547">Nucleotide-binding</keyword>
<dbReference type="CDD" id="cd04488">
    <property type="entry name" value="RecG_wedge_OBF"/>
    <property type="match status" value="1"/>
</dbReference>
<dbReference type="NCBIfam" id="NF008169">
    <property type="entry name" value="PRK10917.2-3"/>
    <property type="match status" value="1"/>
</dbReference>
<dbReference type="GO" id="GO:0006281">
    <property type="term" value="P:DNA repair"/>
    <property type="evidence" value="ECO:0007669"/>
    <property type="project" value="UniProtKB-KW"/>
</dbReference>
<dbReference type="PROSITE" id="PS51194">
    <property type="entry name" value="HELICASE_CTER"/>
    <property type="match status" value="1"/>
</dbReference>
<keyword evidence="6" id="KW-0238">DNA-binding</keyword>
<dbReference type="Gene3D" id="3.40.50.300">
    <property type="entry name" value="P-loop containing nucleotide triphosphate hydrolases"/>
    <property type="match status" value="2"/>
</dbReference>
<dbReference type="InterPro" id="IPR027417">
    <property type="entry name" value="P-loop_NTPase"/>
</dbReference>
<dbReference type="GO" id="GO:0003677">
    <property type="term" value="F:DNA binding"/>
    <property type="evidence" value="ECO:0007669"/>
    <property type="project" value="UniProtKB-KW"/>
</dbReference>
<evidence type="ECO:0000259" key="9">
    <source>
        <dbReference type="PROSITE" id="PS51194"/>
    </source>
</evidence>
<dbReference type="OrthoDB" id="9804325at2"/>
<accession>A0A128EIS2</accession>
<dbReference type="PANTHER" id="PTHR47964:SF1">
    <property type="entry name" value="ATP-DEPENDENT DNA HELICASE HOMOLOG RECG, CHLOROPLASTIC"/>
    <property type="match status" value="1"/>
</dbReference>
<dbReference type="AlphaFoldDB" id="A0A128EIS2"/>
<evidence type="ECO:0000259" key="8">
    <source>
        <dbReference type="PROSITE" id="PS51192"/>
    </source>
</evidence>
<dbReference type="SUPFAM" id="SSF50249">
    <property type="entry name" value="Nucleic acid-binding proteins"/>
    <property type="match status" value="1"/>
</dbReference>
<evidence type="ECO:0000256" key="1">
    <source>
        <dbReference type="ARBA" id="ARBA00022741"/>
    </source>
</evidence>
<dbReference type="GO" id="GO:0016787">
    <property type="term" value="F:hydrolase activity"/>
    <property type="evidence" value="ECO:0007669"/>
    <property type="project" value="UniProtKB-KW"/>
</dbReference>
<organism evidence="10 11">
    <name type="scientific">Campylobacter geochelonis</name>
    <dbReference type="NCBI Taxonomy" id="1780362"/>
    <lineage>
        <taxon>Bacteria</taxon>
        <taxon>Pseudomonadati</taxon>
        <taxon>Campylobacterota</taxon>
        <taxon>Epsilonproteobacteria</taxon>
        <taxon>Campylobacterales</taxon>
        <taxon>Campylobacteraceae</taxon>
        <taxon>Campylobacter</taxon>
    </lineage>
</organism>
<dbReference type="PROSITE" id="PS51192">
    <property type="entry name" value="HELICASE_ATP_BIND_1"/>
    <property type="match status" value="1"/>
</dbReference>
<dbReference type="InterPro" id="IPR011545">
    <property type="entry name" value="DEAD/DEAH_box_helicase_dom"/>
</dbReference>
<sequence>MSFSKEDKEELAKLGVKNTLDLALLLPKNYEDLSLSDTPNDGDNTVEVECRFSFLRGRILNVTAYCYTWQEDIKIIIFNPKPWHYSTFKVAKRMFIHGKSSVYNSTWQFANPKVITKVGEIIPRYKLAIRDQMVEKYIKKYLNLKALLDEGLNNDEANLLLEIHKNSKNSLNLIKELEQNETNLNIIKFVEIFNYMKKLSKKKQVLPAKKIAVFDIKQWIENLPFTPTNDQISALEDIKRDFLGTQAKRRVVMGDVGSGKTLVMLGASLMIYPNVAVLMAPTSILAEQIYAEAVRLMPKFIKILLVKSGDKDVDFSGVNLVIGTHVLLYQELPKANLIMVDEQHRFGSNQREKINQLTKDGEFFAHYIQFSATPIPRTLSLIQSELVSFSFLKQMPFSKDIQTIILKTTEFNSLIAHIKDEISRAKQAIIVYPLVEESEVSNYQSLNEGSGYWYKNFKNVYLTHGKDKDKEEILQEFREKGDVLLTTTVVEVGISLPRLSIIVIVGAERLGLATLHQLRGRVGRNGGKGWCYLFTKLKEPPPRLKEFAKTLDGFKIAQIDLKNRQAGDLLDGTIQHGLTFRFYKFEEEITQYAKTRLESLSINKS</sequence>
<keyword evidence="7" id="KW-0234">DNA repair</keyword>
<evidence type="ECO:0000256" key="6">
    <source>
        <dbReference type="ARBA" id="ARBA00023125"/>
    </source>
</evidence>
<feature type="domain" description="Helicase ATP-binding" evidence="8">
    <location>
        <begin position="241"/>
        <end position="392"/>
    </location>
</feature>
<dbReference type="InterPro" id="IPR001650">
    <property type="entry name" value="Helicase_C-like"/>
</dbReference>
<evidence type="ECO:0000256" key="2">
    <source>
        <dbReference type="ARBA" id="ARBA00022763"/>
    </source>
</evidence>
<feature type="domain" description="Helicase C-terminal" evidence="9">
    <location>
        <begin position="410"/>
        <end position="567"/>
    </location>
</feature>
<keyword evidence="2" id="KW-0227">DNA damage</keyword>
<dbReference type="EC" id="3.6.1.-" evidence="10"/>
<evidence type="ECO:0000256" key="3">
    <source>
        <dbReference type="ARBA" id="ARBA00022801"/>
    </source>
</evidence>
<dbReference type="SMART" id="SM00487">
    <property type="entry name" value="DEXDc"/>
    <property type="match status" value="1"/>
</dbReference>
<evidence type="ECO:0000256" key="4">
    <source>
        <dbReference type="ARBA" id="ARBA00022806"/>
    </source>
</evidence>
<dbReference type="RefSeq" id="WP_075540430.1">
    <property type="nucleotide sequence ID" value="NZ_CP053844.1"/>
</dbReference>
<dbReference type="Proteomes" id="UP000069632">
    <property type="component" value="Unassembled WGS sequence"/>
</dbReference>
<name>A0A128EIS2_9BACT</name>
<keyword evidence="3 10" id="KW-0378">Hydrolase</keyword>
<dbReference type="InterPro" id="IPR047112">
    <property type="entry name" value="RecG/Mfd"/>
</dbReference>
<dbReference type="Pfam" id="PF00271">
    <property type="entry name" value="Helicase_C"/>
    <property type="match status" value="1"/>
</dbReference>
<dbReference type="EC" id="3.6.4.12" evidence="10"/>
<evidence type="ECO:0000256" key="5">
    <source>
        <dbReference type="ARBA" id="ARBA00022840"/>
    </source>
</evidence>
<dbReference type="InterPro" id="IPR012340">
    <property type="entry name" value="NA-bd_OB-fold"/>
</dbReference>
<gene>
    <name evidence="10" type="primary">recG</name>
    <name evidence="10" type="ORF">ERS672216_01553</name>
</gene>
<dbReference type="GO" id="GO:0005524">
    <property type="term" value="F:ATP binding"/>
    <property type="evidence" value="ECO:0007669"/>
    <property type="project" value="UniProtKB-KW"/>
</dbReference>
<evidence type="ECO:0000313" key="10">
    <source>
        <dbReference type="EMBL" id="CZE48706.1"/>
    </source>
</evidence>
<proteinExistence type="predicted"/>
<dbReference type="EMBL" id="FIZP01000010">
    <property type="protein sequence ID" value="CZE48706.1"/>
    <property type="molecule type" value="Genomic_DNA"/>
</dbReference>
<keyword evidence="11" id="KW-1185">Reference proteome</keyword>
<protein>
    <submittedName>
        <fullName evidence="10">ATP-dependent DNA helicase RecG</fullName>
        <ecNumber evidence="10">3.6.1.-</ecNumber>
        <ecNumber evidence="10">3.6.4.12</ecNumber>
    </submittedName>
</protein>
<dbReference type="SUPFAM" id="SSF52540">
    <property type="entry name" value="P-loop containing nucleoside triphosphate hydrolases"/>
    <property type="match status" value="1"/>
</dbReference>
<dbReference type="Pfam" id="PF00270">
    <property type="entry name" value="DEAD"/>
    <property type="match status" value="1"/>
</dbReference>